<organism evidence="6 7">
    <name type="scientific">Paenibacillus thalictri</name>
    <dbReference type="NCBI Taxonomy" id="2527873"/>
    <lineage>
        <taxon>Bacteria</taxon>
        <taxon>Bacillati</taxon>
        <taxon>Bacillota</taxon>
        <taxon>Bacilli</taxon>
        <taxon>Bacillales</taxon>
        <taxon>Paenibacillaceae</taxon>
        <taxon>Paenibacillus</taxon>
    </lineage>
</organism>
<evidence type="ECO:0000259" key="4">
    <source>
        <dbReference type="PROSITE" id="PS51192"/>
    </source>
</evidence>
<keyword evidence="6" id="KW-0347">Helicase</keyword>
<dbReference type="InterPro" id="IPR011545">
    <property type="entry name" value="DEAD/DEAH_box_helicase_dom"/>
</dbReference>
<keyword evidence="3" id="KW-0238">DNA-binding</keyword>
<dbReference type="Pfam" id="PF00271">
    <property type="entry name" value="Helicase_C"/>
    <property type="match status" value="1"/>
</dbReference>
<dbReference type="PROSITE" id="PS51194">
    <property type="entry name" value="HELICASE_CTER"/>
    <property type="match status" value="1"/>
</dbReference>
<dbReference type="GO" id="GO:0006270">
    <property type="term" value="P:DNA replication initiation"/>
    <property type="evidence" value="ECO:0007669"/>
    <property type="project" value="TreeGrafter"/>
</dbReference>
<dbReference type="InterPro" id="IPR027417">
    <property type="entry name" value="P-loop_NTPase"/>
</dbReference>
<dbReference type="SMART" id="SM00490">
    <property type="entry name" value="HELICc"/>
    <property type="match status" value="1"/>
</dbReference>
<sequence length="603" mass="67795">MKAILYAVPGHQGWEWKYSLDIRADMRYWLEQWGERAHIRLLEPSLSFGQAARLMELLNCSRVRHNDEISLLKKMKELAHEAEIPAPWIEQMTLRDVPCKLIGPQLAPSEFVVMVQSLEGRSLLLEEFAQLTEYVKLGSVAADPLYYIQYAFLHGYLRVSSGFKTVQKRNWPLFMKRTEHTCRRCGSGGDNLFTTDCIFCGCPCSYCESCMQMGRVRFCSPMISSIATVNGQGAVQPNGLDGFITPWGLSDVQAEASKEALHFLLNAYAKNSPEPQRFLIWAVTGAGKTEMIFPMIAFVLSRGGKVLVTTPRKDVVLELQPRLKRAFPHTKVVTLYGGSEERWERGQLTIATTHQLMRFAEAFDLVIIDEIDAFPYHNNPMLEFAASKAVKPGGAYLFLSATPPEPLQKAVRRHQLPCARVPARFHRHPLPVPKIIYTEPLNRLILKNNIPQAIKQIIQISMDRGAQLFVFVPKINMVEPFIGMLRSGFPGITVEGTSSKDENRADKVVQFRQTQTRILVTTTILERGVTIPKSDVLILGADAPLFDSAALVQMSGRAGRSKDDPAGTVYFAVREKTSSVMGAIRQIRDMNKLALRKGFLHKS</sequence>
<dbReference type="PROSITE" id="PS51192">
    <property type="entry name" value="HELICASE_ATP_BIND_1"/>
    <property type="match status" value="1"/>
</dbReference>
<dbReference type="GO" id="GO:0006302">
    <property type="term" value="P:double-strand break repair"/>
    <property type="evidence" value="ECO:0007669"/>
    <property type="project" value="TreeGrafter"/>
</dbReference>
<dbReference type="EMBL" id="SIRE01000022">
    <property type="protein sequence ID" value="TBL72987.1"/>
    <property type="molecule type" value="Genomic_DNA"/>
</dbReference>
<dbReference type="AlphaFoldDB" id="A0A4V2J3J9"/>
<keyword evidence="1" id="KW-0547">Nucleotide-binding</keyword>
<dbReference type="InterPro" id="IPR014001">
    <property type="entry name" value="Helicase_ATP-bd"/>
</dbReference>
<evidence type="ECO:0000313" key="7">
    <source>
        <dbReference type="Proteomes" id="UP000293142"/>
    </source>
</evidence>
<dbReference type="Proteomes" id="UP000293142">
    <property type="component" value="Unassembled WGS sequence"/>
</dbReference>
<protein>
    <submittedName>
        <fullName evidence="6">DEAD/DEAH box helicase</fullName>
    </submittedName>
</protein>
<dbReference type="Gene3D" id="3.40.50.300">
    <property type="entry name" value="P-loop containing nucleotide triphosphate hydrolases"/>
    <property type="match status" value="2"/>
</dbReference>
<comment type="caution">
    <text evidence="6">The sequence shown here is derived from an EMBL/GenBank/DDBJ whole genome shotgun (WGS) entry which is preliminary data.</text>
</comment>
<feature type="domain" description="Helicase C-terminal" evidence="5">
    <location>
        <begin position="453"/>
        <end position="603"/>
    </location>
</feature>
<evidence type="ECO:0000256" key="2">
    <source>
        <dbReference type="ARBA" id="ARBA00022840"/>
    </source>
</evidence>
<keyword evidence="2" id="KW-0067">ATP-binding</keyword>
<gene>
    <name evidence="6" type="ORF">EYB31_27560</name>
</gene>
<dbReference type="PANTHER" id="PTHR30580:SF1">
    <property type="entry name" value="COMF OPERON PROTEIN 1"/>
    <property type="match status" value="1"/>
</dbReference>
<accession>A0A4V2J3J9</accession>
<dbReference type="InterPro" id="IPR001650">
    <property type="entry name" value="Helicase_C-like"/>
</dbReference>
<dbReference type="GO" id="GO:0043138">
    <property type="term" value="F:3'-5' DNA helicase activity"/>
    <property type="evidence" value="ECO:0007669"/>
    <property type="project" value="TreeGrafter"/>
</dbReference>
<dbReference type="Pfam" id="PF00270">
    <property type="entry name" value="DEAD"/>
    <property type="match status" value="1"/>
</dbReference>
<dbReference type="SMART" id="SM00487">
    <property type="entry name" value="DEXDc"/>
    <property type="match status" value="1"/>
</dbReference>
<reference evidence="6 7" key="1">
    <citation type="submission" date="2019-02" db="EMBL/GenBank/DDBJ databases">
        <title>Paenibacillus sp. nov., isolated from surface-sterilized tissue of Thalictrum simplex L.</title>
        <authorList>
            <person name="Tuo L."/>
        </authorList>
    </citation>
    <scope>NUCLEOTIDE SEQUENCE [LARGE SCALE GENOMIC DNA]</scope>
    <source>
        <strain evidence="6 7">N2SHLJ1</strain>
    </source>
</reference>
<dbReference type="GO" id="GO:0006310">
    <property type="term" value="P:DNA recombination"/>
    <property type="evidence" value="ECO:0007669"/>
    <property type="project" value="TreeGrafter"/>
</dbReference>
<dbReference type="GO" id="GO:0003677">
    <property type="term" value="F:DNA binding"/>
    <property type="evidence" value="ECO:0007669"/>
    <property type="project" value="UniProtKB-KW"/>
</dbReference>
<dbReference type="SUPFAM" id="SSF52540">
    <property type="entry name" value="P-loop containing nucleoside triphosphate hydrolases"/>
    <property type="match status" value="1"/>
</dbReference>
<dbReference type="PANTHER" id="PTHR30580">
    <property type="entry name" value="PRIMOSOMAL PROTEIN N"/>
    <property type="match status" value="1"/>
</dbReference>
<proteinExistence type="predicted"/>
<evidence type="ECO:0000259" key="5">
    <source>
        <dbReference type="PROSITE" id="PS51194"/>
    </source>
</evidence>
<evidence type="ECO:0000313" key="6">
    <source>
        <dbReference type="EMBL" id="TBL72987.1"/>
    </source>
</evidence>
<name>A0A4V2J3J9_9BACL</name>
<dbReference type="GO" id="GO:0005524">
    <property type="term" value="F:ATP binding"/>
    <property type="evidence" value="ECO:0007669"/>
    <property type="project" value="UniProtKB-KW"/>
</dbReference>
<evidence type="ECO:0000256" key="3">
    <source>
        <dbReference type="ARBA" id="ARBA00023125"/>
    </source>
</evidence>
<keyword evidence="6" id="KW-0378">Hydrolase</keyword>
<feature type="domain" description="Helicase ATP-binding" evidence="4">
    <location>
        <begin position="269"/>
        <end position="421"/>
    </location>
</feature>
<evidence type="ECO:0000256" key="1">
    <source>
        <dbReference type="ARBA" id="ARBA00022741"/>
    </source>
</evidence>
<keyword evidence="7" id="KW-1185">Reference proteome</keyword>
<dbReference type="OrthoDB" id="2077914at2"/>